<keyword evidence="2" id="KW-0378">Hydrolase</keyword>
<dbReference type="InterPro" id="IPR013108">
    <property type="entry name" value="Amidohydro_3"/>
</dbReference>
<feature type="domain" description="Amidohydrolase 3" evidence="1">
    <location>
        <begin position="3"/>
        <end position="324"/>
    </location>
</feature>
<organism evidence="2 3">
    <name type="scientific">Coprothermobacter proteolyticus (strain ATCC 35245 / DSM 5265 / OCM 4 / BT)</name>
    <dbReference type="NCBI Taxonomy" id="309798"/>
    <lineage>
        <taxon>Bacteria</taxon>
        <taxon>Pseudomonadati</taxon>
        <taxon>Coprothermobacterota</taxon>
        <taxon>Coprothermobacteria</taxon>
        <taxon>Coprothermobacterales</taxon>
        <taxon>Coprothermobacteraceae</taxon>
        <taxon>Coprothermobacter</taxon>
    </lineage>
</organism>
<name>B5Y9H8_COPPD</name>
<accession>B5Y9H8</accession>
<reference evidence="3" key="1">
    <citation type="submission" date="2008-08" db="EMBL/GenBank/DDBJ databases">
        <title>The complete genome sequence of Coprothermobacter proteolyticus strain ATCC 5245 / DSM 5265 / BT.</title>
        <authorList>
            <person name="Dodson R.J."/>
            <person name="Durkin A.S."/>
            <person name="Wu M."/>
            <person name="Eisen J."/>
            <person name="Sutton G."/>
        </authorList>
    </citation>
    <scope>NUCLEOTIDE SEQUENCE [LARGE SCALE GENOMIC DNA]</scope>
    <source>
        <strain evidence="3">ATCC 35245 / DSM 5265 / OCM 4 / BT</strain>
    </source>
</reference>
<dbReference type="SUPFAM" id="SSF51556">
    <property type="entry name" value="Metallo-dependent hydrolases"/>
    <property type="match status" value="1"/>
</dbReference>
<evidence type="ECO:0000313" key="2">
    <source>
        <dbReference type="EMBL" id="ACI17834.1"/>
    </source>
</evidence>
<proteinExistence type="predicted"/>
<evidence type="ECO:0000259" key="1">
    <source>
        <dbReference type="Pfam" id="PF07969"/>
    </source>
</evidence>
<dbReference type="Gene3D" id="3.20.20.140">
    <property type="entry name" value="Metal-dependent hydrolases"/>
    <property type="match status" value="1"/>
</dbReference>
<dbReference type="HOGENOM" id="CLU_009942_3_1_9"/>
<dbReference type="KEGG" id="cpo:COPRO5265_1117"/>
<dbReference type="Proteomes" id="UP000001732">
    <property type="component" value="Chromosome"/>
</dbReference>
<protein>
    <submittedName>
        <fullName evidence="2">Amidohydrolase family</fullName>
    </submittedName>
</protein>
<sequence length="361" mass="41055">MKFADLHLHAWTYSALNLFPDLSKCTSFEEIEETLRAHPLNNWYVGVRFNQEFLKEKQIPSKAMLDSWFPDHPALLVRTCLHLAVLNTKAMEQLGFNAPSGVLLEEEVFNLMEKFIEVNAIPKQEVLEKGVRRLSEFGITKFVDMHVTKENVSLLAGFPFYTSDPELLSDALGLKVFLDGSLGARTAALTKEYSDDPRNYGKLNHTDEELFSLVELAHKKDKPVALHAIGDRAIDQALSVLKKSRHPLDRIEHLQITRLDQIEELAKLEIAACIQPIFSKELPWATERVGNRIETSYAWGLMKDYGVKLLVGSDAPVDDVSPFEAAKVVDELQGPHHLDKDFVLKLYSSDNFDFYGWERQT</sequence>
<evidence type="ECO:0000313" key="3">
    <source>
        <dbReference type="Proteomes" id="UP000001732"/>
    </source>
</evidence>
<dbReference type="STRING" id="309798.COPRO5265_1117"/>
<dbReference type="AlphaFoldDB" id="B5Y9H8"/>
<dbReference type="InterPro" id="IPR032466">
    <property type="entry name" value="Metal_Hydrolase"/>
</dbReference>
<dbReference type="eggNOG" id="COG1574">
    <property type="taxonomic scope" value="Bacteria"/>
</dbReference>
<dbReference type="PANTHER" id="PTHR22642:SF2">
    <property type="entry name" value="PROTEIN LONG AFTER FAR-RED 3"/>
    <property type="match status" value="1"/>
</dbReference>
<dbReference type="PANTHER" id="PTHR22642">
    <property type="entry name" value="IMIDAZOLONEPROPIONASE"/>
    <property type="match status" value="1"/>
</dbReference>
<keyword evidence="3" id="KW-1185">Reference proteome</keyword>
<gene>
    <name evidence="2" type="ordered locus">COPRO5265_1117</name>
</gene>
<reference evidence="2 3" key="2">
    <citation type="journal article" date="2014" name="Genome Announc.">
        <title>Complete Genome Sequence of Coprothermobacter proteolyticus DSM 5265.</title>
        <authorList>
            <person name="Alexiev A."/>
            <person name="Coil D.A."/>
            <person name="Badger J.H."/>
            <person name="Enticknap J."/>
            <person name="Ward N."/>
            <person name="Robb F.T."/>
            <person name="Eisen J.A."/>
        </authorList>
    </citation>
    <scope>NUCLEOTIDE SEQUENCE [LARGE SCALE GENOMIC DNA]</scope>
    <source>
        <strain evidence="3">ATCC 35245 / DSM 5265 / OCM 4 / BT</strain>
    </source>
</reference>
<dbReference type="EMBL" id="CP001145">
    <property type="protein sequence ID" value="ACI17834.1"/>
    <property type="molecule type" value="Genomic_DNA"/>
</dbReference>
<dbReference type="Pfam" id="PF07969">
    <property type="entry name" value="Amidohydro_3"/>
    <property type="match status" value="1"/>
</dbReference>
<dbReference type="GO" id="GO:0016787">
    <property type="term" value="F:hydrolase activity"/>
    <property type="evidence" value="ECO:0007669"/>
    <property type="project" value="UniProtKB-KW"/>
</dbReference>